<sequence length="785" mass="79296">MDLNHPTDPADRPAQRSGAGEGSGRAAWLIAGDFLLTINPIDGSEIVPCPPGRRPLAPRRAPAAAGAPGAAGAADAEPGPPLLDREEERAHLRALLAGGRSVRLTGPSGVGRSALLAAVAEDCATLAPDGVVRLNGHRRTPRDLLHELYAAVHHVSNYRPGPTELSAALREIGAVVVLDDVEFGGAALDELLTATPECAFLLAQRPEAPAPGASSGVVDVPLAGIGPDAGRRLLALAVARELTPAEVEWADELGRAGGGLPLHLVQAGAVLRYRALGGRGPLPSADGLVGALAAAISEGARELLVIALALGGELPDPAALPALTGDGEATVAYTELVDCGLLTRVGPRRRLAPGALAALEGSELAADGAARIASLTRHFTWWLSEAQVAAEEAVAQADVLLAAQRAAQQAGLAAEATELVRRTAPLLAAGLRWGAWERALRTGQEAAREAGAVAQEAYFHHELGVLAICEGQLARARAELEASTALRGVLSDAGGAVAGRRALTLVDDLTRPPSALPAHTPPAGLPADLTQQPPPEVNAPPAAHAPEPPGSTELTLVIRGRSPEESGATLRQMLARGNRRNAVATGAGALLAAVLGTVVALGLTSGDSGDDAENVTRDDPAASEEDAPVTEETTPEESATEESEEPSETPSPTEETSEAEPTEPTDQPTTPDPTTPQPTTPSESEGSGGSSGGSGGSGGDSGGGDTDPPTDPTDPPTDPTDPPTDPTDPPTDPTDPPTDPTDPPTEGDDEGTDASPTATEEATESATEPATPTESAAPGASATAG</sequence>
<reference evidence="2" key="1">
    <citation type="submission" date="2019-10" db="EMBL/GenBank/DDBJ databases">
        <title>Nonomuraea sp. nov., isolated from Phyllanthus amarus.</title>
        <authorList>
            <person name="Klykleung N."/>
            <person name="Tanasupawat S."/>
        </authorList>
    </citation>
    <scope>NUCLEOTIDE SEQUENCE [LARGE SCALE GENOMIC DNA]</scope>
    <source>
        <strain evidence="2">3MP-10</strain>
    </source>
</reference>
<feature type="compositionally biased region" description="Acidic residues" evidence="1">
    <location>
        <begin position="621"/>
        <end position="647"/>
    </location>
</feature>
<feature type="region of interest" description="Disordered" evidence="1">
    <location>
        <begin position="512"/>
        <end position="553"/>
    </location>
</feature>
<feature type="compositionally biased region" description="Pro residues" evidence="1">
    <location>
        <begin position="670"/>
        <end position="679"/>
    </location>
</feature>
<dbReference type="Proteomes" id="UP000314251">
    <property type="component" value="Unassembled WGS sequence"/>
</dbReference>
<keyword evidence="2" id="KW-0547">Nucleotide-binding</keyword>
<organism evidence="2 3">
    <name type="scientific">Streptomyces mimosae</name>
    <dbReference type="NCBI Taxonomy" id="2586635"/>
    <lineage>
        <taxon>Bacteria</taxon>
        <taxon>Bacillati</taxon>
        <taxon>Actinomycetota</taxon>
        <taxon>Actinomycetes</taxon>
        <taxon>Kitasatosporales</taxon>
        <taxon>Streptomycetaceae</taxon>
        <taxon>Streptomyces</taxon>
    </lineage>
</organism>
<dbReference type="EMBL" id="VDLY02000009">
    <property type="protein sequence ID" value="KAB8164558.1"/>
    <property type="molecule type" value="Genomic_DNA"/>
</dbReference>
<accession>A0A5N6AAN7</accession>
<name>A0A5N6AAN7_9ACTN</name>
<dbReference type="GO" id="GO:0005524">
    <property type="term" value="F:ATP binding"/>
    <property type="evidence" value="ECO:0007669"/>
    <property type="project" value="UniProtKB-KW"/>
</dbReference>
<feature type="compositionally biased region" description="Pro residues" evidence="1">
    <location>
        <begin position="709"/>
        <end position="743"/>
    </location>
</feature>
<dbReference type="PRINTS" id="PR00364">
    <property type="entry name" value="DISEASERSIST"/>
</dbReference>
<feature type="region of interest" description="Disordered" evidence="1">
    <location>
        <begin position="604"/>
        <end position="785"/>
    </location>
</feature>
<proteinExistence type="predicted"/>
<feature type="compositionally biased region" description="Low complexity" evidence="1">
    <location>
        <begin position="753"/>
        <end position="785"/>
    </location>
</feature>
<feature type="compositionally biased region" description="Gly residues" evidence="1">
    <location>
        <begin position="686"/>
        <end position="705"/>
    </location>
</feature>
<dbReference type="SUPFAM" id="SSF52540">
    <property type="entry name" value="P-loop containing nucleoside triphosphate hydrolases"/>
    <property type="match status" value="1"/>
</dbReference>
<comment type="caution">
    <text evidence="2">The sequence shown here is derived from an EMBL/GenBank/DDBJ whole genome shotgun (WGS) entry which is preliminary data.</text>
</comment>
<feature type="compositionally biased region" description="Low complexity" evidence="1">
    <location>
        <begin position="54"/>
        <end position="77"/>
    </location>
</feature>
<dbReference type="RefSeq" id="WP_139668690.1">
    <property type="nucleotide sequence ID" value="NZ_VDLY02000009.1"/>
</dbReference>
<dbReference type="InterPro" id="IPR027417">
    <property type="entry name" value="P-loop_NTPase"/>
</dbReference>
<evidence type="ECO:0000256" key="1">
    <source>
        <dbReference type="SAM" id="MobiDB-lite"/>
    </source>
</evidence>
<keyword evidence="3" id="KW-1185">Reference proteome</keyword>
<evidence type="ECO:0000313" key="3">
    <source>
        <dbReference type="Proteomes" id="UP000314251"/>
    </source>
</evidence>
<gene>
    <name evidence="2" type="ORF">FH607_015000</name>
</gene>
<dbReference type="OrthoDB" id="3846495at2"/>
<dbReference type="AlphaFoldDB" id="A0A5N6AAN7"/>
<feature type="region of interest" description="Disordered" evidence="1">
    <location>
        <begin position="1"/>
        <end position="23"/>
    </location>
</feature>
<evidence type="ECO:0000313" key="2">
    <source>
        <dbReference type="EMBL" id="KAB8164558.1"/>
    </source>
</evidence>
<protein>
    <submittedName>
        <fullName evidence="2">ATP-binding protein</fullName>
    </submittedName>
</protein>
<dbReference type="Gene3D" id="3.40.50.300">
    <property type="entry name" value="P-loop containing nucleotide triphosphate hydrolases"/>
    <property type="match status" value="1"/>
</dbReference>
<feature type="region of interest" description="Disordered" evidence="1">
    <location>
        <begin position="46"/>
        <end position="82"/>
    </location>
</feature>
<keyword evidence="2" id="KW-0067">ATP-binding</keyword>